<keyword evidence="1" id="KW-0732">Signal</keyword>
<dbReference type="InterPro" id="IPR052953">
    <property type="entry name" value="Ser-rich/MCO-related"/>
</dbReference>
<dbReference type="Proteomes" id="UP001175228">
    <property type="component" value="Unassembled WGS sequence"/>
</dbReference>
<dbReference type="InterPro" id="IPR008972">
    <property type="entry name" value="Cupredoxin"/>
</dbReference>
<dbReference type="AlphaFoldDB" id="A0AA39QJJ7"/>
<reference evidence="2" key="1">
    <citation type="submission" date="2023-06" db="EMBL/GenBank/DDBJ databases">
        <authorList>
            <consortium name="Lawrence Berkeley National Laboratory"/>
            <person name="Ahrendt S."/>
            <person name="Sahu N."/>
            <person name="Indic B."/>
            <person name="Wong-Bajracharya J."/>
            <person name="Merenyi Z."/>
            <person name="Ke H.-M."/>
            <person name="Monk M."/>
            <person name="Kocsube S."/>
            <person name="Drula E."/>
            <person name="Lipzen A."/>
            <person name="Balint B."/>
            <person name="Henrissat B."/>
            <person name="Andreopoulos B."/>
            <person name="Martin F.M."/>
            <person name="Harder C.B."/>
            <person name="Rigling D."/>
            <person name="Ford K.L."/>
            <person name="Foster G.D."/>
            <person name="Pangilinan J."/>
            <person name="Papanicolaou A."/>
            <person name="Barry K."/>
            <person name="LaButti K."/>
            <person name="Viragh M."/>
            <person name="Koriabine M."/>
            <person name="Yan M."/>
            <person name="Riley R."/>
            <person name="Champramary S."/>
            <person name="Plett K.L."/>
            <person name="Tsai I.J."/>
            <person name="Slot J."/>
            <person name="Sipos G."/>
            <person name="Plett J."/>
            <person name="Nagy L.G."/>
            <person name="Grigoriev I.V."/>
        </authorList>
    </citation>
    <scope>NUCLEOTIDE SEQUENCE</scope>
    <source>
        <strain evidence="2">HWK02</strain>
    </source>
</reference>
<comment type="caution">
    <text evidence="2">The sequence shown here is derived from an EMBL/GenBank/DDBJ whole genome shotgun (WGS) entry which is preliminary data.</text>
</comment>
<feature type="chain" id="PRO_5041354562" evidence="1">
    <location>
        <begin position="18"/>
        <end position="203"/>
    </location>
</feature>
<dbReference type="CDD" id="cd00920">
    <property type="entry name" value="Cupredoxin"/>
    <property type="match status" value="1"/>
</dbReference>
<organism evidence="2 3">
    <name type="scientific">Armillaria luteobubalina</name>
    <dbReference type="NCBI Taxonomy" id="153913"/>
    <lineage>
        <taxon>Eukaryota</taxon>
        <taxon>Fungi</taxon>
        <taxon>Dikarya</taxon>
        <taxon>Basidiomycota</taxon>
        <taxon>Agaricomycotina</taxon>
        <taxon>Agaricomycetes</taxon>
        <taxon>Agaricomycetidae</taxon>
        <taxon>Agaricales</taxon>
        <taxon>Marasmiineae</taxon>
        <taxon>Physalacriaceae</taxon>
        <taxon>Armillaria</taxon>
    </lineage>
</organism>
<evidence type="ECO:0000313" key="3">
    <source>
        <dbReference type="Proteomes" id="UP001175228"/>
    </source>
</evidence>
<accession>A0AA39QJJ7</accession>
<sequence length="203" mass="20414">MFFILFAALVSAIFVSAADHLVTVGDGGTLAFNPTNVTALEGDTVTFSFRSKNHSATQSTFAAPCNKSGIDSGFVPISTNSTQFGQWTFTVDNTAPLWFFCAQTGHCEAGMVFAVNTTPEKSFQAFLATAQGNGTASSSTGVASTVAASGVVSGASAGASGTASSSAASSTANVNTASNGAAPSLRIHSITFSVVALVFGILL</sequence>
<dbReference type="SUPFAM" id="SSF49503">
    <property type="entry name" value="Cupredoxins"/>
    <property type="match status" value="1"/>
</dbReference>
<protein>
    <submittedName>
        <fullName evidence="2">Cupredoxin</fullName>
    </submittedName>
</protein>
<evidence type="ECO:0000313" key="2">
    <source>
        <dbReference type="EMBL" id="KAK0503536.1"/>
    </source>
</evidence>
<evidence type="ECO:0000256" key="1">
    <source>
        <dbReference type="SAM" id="SignalP"/>
    </source>
</evidence>
<feature type="signal peptide" evidence="1">
    <location>
        <begin position="1"/>
        <end position="17"/>
    </location>
</feature>
<dbReference type="EMBL" id="JAUEPU010000004">
    <property type="protein sequence ID" value="KAK0503536.1"/>
    <property type="molecule type" value="Genomic_DNA"/>
</dbReference>
<dbReference type="Gene3D" id="2.60.40.420">
    <property type="entry name" value="Cupredoxins - blue copper proteins"/>
    <property type="match status" value="1"/>
</dbReference>
<dbReference type="PANTHER" id="PTHR34883:SF15">
    <property type="entry name" value="EXTRACELLULAR SERINE-RICH PROTEIN"/>
    <property type="match status" value="1"/>
</dbReference>
<dbReference type="PANTHER" id="PTHR34883">
    <property type="entry name" value="SERINE-RICH PROTEIN, PUTATIVE-RELATED-RELATED"/>
    <property type="match status" value="1"/>
</dbReference>
<name>A0AA39QJJ7_9AGAR</name>
<keyword evidence="3" id="KW-1185">Reference proteome</keyword>
<gene>
    <name evidence="2" type="ORF">EDD18DRAFT_1138280</name>
</gene>
<proteinExistence type="predicted"/>